<dbReference type="InterPro" id="IPR002048">
    <property type="entry name" value="EF_hand_dom"/>
</dbReference>
<reference evidence="5 6" key="1">
    <citation type="submission" date="2017-07" db="EMBL/GenBank/DDBJ databases">
        <title>An improved, manually edited Actinidia chinensis var. chinensis (kiwifruit) genome highlights the challenges associated with draft genomes and gene prediction in plants.</title>
        <authorList>
            <person name="Pilkington S."/>
            <person name="Crowhurst R."/>
            <person name="Hilario E."/>
            <person name="Nardozza S."/>
            <person name="Fraser L."/>
            <person name="Peng Y."/>
            <person name="Gunaseelan K."/>
            <person name="Simpson R."/>
            <person name="Tahir J."/>
            <person name="Deroles S."/>
            <person name="Templeton K."/>
            <person name="Luo Z."/>
            <person name="Davy M."/>
            <person name="Cheng C."/>
            <person name="Mcneilage M."/>
            <person name="Scaglione D."/>
            <person name="Liu Y."/>
            <person name="Zhang Q."/>
            <person name="Datson P."/>
            <person name="De Silva N."/>
            <person name="Gardiner S."/>
            <person name="Bassett H."/>
            <person name="Chagne D."/>
            <person name="Mccallum J."/>
            <person name="Dzierzon H."/>
            <person name="Deng C."/>
            <person name="Wang Y.-Y."/>
            <person name="Barron N."/>
            <person name="Manako K."/>
            <person name="Bowen J."/>
            <person name="Foster T."/>
            <person name="Erridge Z."/>
            <person name="Tiffin H."/>
            <person name="Waite C."/>
            <person name="Davies K."/>
            <person name="Grierson E."/>
            <person name="Laing W."/>
            <person name="Kirk R."/>
            <person name="Chen X."/>
            <person name="Wood M."/>
            <person name="Montefiori M."/>
            <person name="Brummell D."/>
            <person name="Schwinn K."/>
            <person name="Catanach A."/>
            <person name="Fullerton C."/>
            <person name="Li D."/>
            <person name="Meiyalaghan S."/>
            <person name="Nieuwenhuizen N."/>
            <person name="Read N."/>
            <person name="Prakash R."/>
            <person name="Hunter D."/>
            <person name="Zhang H."/>
            <person name="Mckenzie M."/>
            <person name="Knabel M."/>
            <person name="Harris A."/>
            <person name="Allan A."/>
            <person name="Chen A."/>
            <person name="Janssen B."/>
            <person name="Plunkett B."/>
            <person name="Dwamena C."/>
            <person name="Voogd C."/>
            <person name="Leif D."/>
            <person name="Lafferty D."/>
            <person name="Souleyre E."/>
            <person name="Varkonyi-Gasic E."/>
            <person name="Gambi F."/>
            <person name="Hanley J."/>
            <person name="Yao J.-L."/>
            <person name="Cheung J."/>
            <person name="David K."/>
            <person name="Warren B."/>
            <person name="Marsh K."/>
            <person name="Snowden K."/>
            <person name="Lin-Wang K."/>
            <person name="Brian L."/>
            <person name="Martinez-Sanchez M."/>
            <person name="Wang M."/>
            <person name="Ileperuma N."/>
            <person name="Macnee N."/>
            <person name="Campin R."/>
            <person name="Mcatee P."/>
            <person name="Drummond R."/>
            <person name="Espley R."/>
            <person name="Ireland H."/>
            <person name="Wu R."/>
            <person name="Atkinson R."/>
            <person name="Karunairetnam S."/>
            <person name="Bulley S."/>
            <person name="Chunkath S."/>
            <person name="Hanley Z."/>
            <person name="Storey R."/>
            <person name="Thrimawithana A."/>
            <person name="Thomson S."/>
            <person name="David C."/>
            <person name="Testolin R."/>
        </authorList>
    </citation>
    <scope>NUCLEOTIDE SEQUENCE [LARGE SCALE GENOMIC DNA]</scope>
    <source>
        <strain evidence="6">cv. Red5</strain>
        <tissue evidence="5">Young leaf</tissue>
    </source>
</reference>
<sequence>MSKAVVYTLLTTAFIVLAILSLAITTTHKDYRPHGLSRRLGFKIPPPLFDPLVVKMERIAEEKGLDDRDLPTNWETSTLAKELDQKDAANFLSDDGMLNITLRLKYLFPFLDNAPKDGFVESKELEAWIVQQADDRLTYRTDKELALRDKDGDGAISFQEYNPQFSNEDLARNGMGHGEAGWWKEQFKNADIDHNGILNFYEFKDFLHPEDSTNEQIHKWLLREKIKPIDYDHDEKLDFIEFKNGGYDSYKNYIEFETGGANIPSPEDVFEKLDLNKNKLLEVDELTPILQYLSPGEFSYAKYYAGYLIHEADEDGDGKLTLDEMIMHEYIFYNTVYGEEFDDYDDFHDEL</sequence>
<evidence type="ECO:0000256" key="3">
    <source>
        <dbReference type="ARBA" id="ARBA00022837"/>
    </source>
</evidence>
<dbReference type="PANTHER" id="PTHR10827:SF98">
    <property type="entry name" value="45 KDA CALCIUM-BINDING PROTEIN"/>
    <property type="match status" value="1"/>
</dbReference>
<name>A0A2R6RSJ3_ACTCC</name>
<dbReference type="Gramene" id="PSS32983">
    <property type="protein sequence ID" value="PSS32983"/>
    <property type="gene ID" value="CEY00_Acc03279"/>
</dbReference>
<keyword evidence="1" id="KW-0479">Metal-binding</keyword>
<evidence type="ECO:0000259" key="4">
    <source>
        <dbReference type="PROSITE" id="PS50222"/>
    </source>
</evidence>
<dbReference type="PANTHER" id="PTHR10827">
    <property type="entry name" value="RETICULOCALBIN"/>
    <property type="match status" value="1"/>
</dbReference>
<dbReference type="PROSITE" id="PS50222">
    <property type="entry name" value="EF_HAND_2"/>
    <property type="match status" value="1"/>
</dbReference>
<dbReference type="Gene3D" id="1.10.238.10">
    <property type="entry name" value="EF-hand"/>
    <property type="match status" value="2"/>
</dbReference>
<dbReference type="Pfam" id="PF13202">
    <property type="entry name" value="EF-hand_5"/>
    <property type="match status" value="2"/>
</dbReference>
<dbReference type="FunCoup" id="A0A2R6RSJ3">
    <property type="interactions" value="1437"/>
</dbReference>
<dbReference type="SMART" id="SM00054">
    <property type="entry name" value="EFh"/>
    <property type="match status" value="5"/>
</dbReference>
<organism evidence="5 6">
    <name type="scientific">Actinidia chinensis var. chinensis</name>
    <name type="common">Chinese soft-hair kiwi</name>
    <dbReference type="NCBI Taxonomy" id="1590841"/>
    <lineage>
        <taxon>Eukaryota</taxon>
        <taxon>Viridiplantae</taxon>
        <taxon>Streptophyta</taxon>
        <taxon>Embryophyta</taxon>
        <taxon>Tracheophyta</taxon>
        <taxon>Spermatophyta</taxon>
        <taxon>Magnoliopsida</taxon>
        <taxon>eudicotyledons</taxon>
        <taxon>Gunneridae</taxon>
        <taxon>Pentapetalae</taxon>
        <taxon>asterids</taxon>
        <taxon>Ericales</taxon>
        <taxon>Actinidiaceae</taxon>
        <taxon>Actinidia</taxon>
    </lineage>
</organism>
<accession>A0A2R6RSJ3</accession>
<dbReference type="PROSITE" id="PS00018">
    <property type="entry name" value="EF_HAND_1"/>
    <property type="match status" value="4"/>
</dbReference>
<dbReference type="SUPFAM" id="SSF47473">
    <property type="entry name" value="EF-hand"/>
    <property type="match status" value="2"/>
</dbReference>
<keyword evidence="3" id="KW-0106">Calcium</keyword>
<dbReference type="EMBL" id="NKQK01000003">
    <property type="protein sequence ID" value="PSS32983.1"/>
    <property type="molecule type" value="Genomic_DNA"/>
</dbReference>
<evidence type="ECO:0000313" key="6">
    <source>
        <dbReference type="Proteomes" id="UP000241394"/>
    </source>
</evidence>
<dbReference type="AlphaFoldDB" id="A0A2R6RSJ3"/>
<dbReference type="InterPro" id="IPR011992">
    <property type="entry name" value="EF-hand-dom_pair"/>
</dbReference>
<dbReference type="STRING" id="1590841.A0A2R6RSJ3"/>
<evidence type="ECO:0000256" key="1">
    <source>
        <dbReference type="ARBA" id="ARBA00022723"/>
    </source>
</evidence>
<evidence type="ECO:0000313" key="5">
    <source>
        <dbReference type="EMBL" id="PSS32983.1"/>
    </source>
</evidence>
<comment type="caution">
    <text evidence="5">The sequence shown here is derived from an EMBL/GenBank/DDBJ whole genome shotgun (WGS) entry which is preliminary data.</text>
</comment>
<proteinExistence type="predicted"/>
<protein>
    <submittedName>
        <fullName evidence="5">Reticulocalbin-2 like</fullName>
    </submittedName>
</protein>
<dbReference type="InterPro" id="IPR018247">
    <property type="entry name" value="EF_Hand_1_Ca_BS"/>
</dbReference>
<evidence type="ECO:0000256" key="2">
    <source>
        <dbReference type="ARBA" id="ARBA00022737"/>
    </source>
</evidence>
<dbReference type="OMA" id="FEADVDH"/>
<dbReference type="InParanoid" id="A0A2R6RSJ3"/>
<dbReference type="GO" id="GO:0005509">
    <property type="term" value="F:calcium ion binding"/>
    <property type="evidence" value="ECO:0007669"/>
    <property type="project" value="InterPro"/>
</dbReference>
<gene>
    <name evidence="5" type="ORF">CEY00_Acc03279</name>
</gene>
<keyword evidence="6" id="KW-1185">Reference proteome</keyword>
<reference evidence="6" key="2">
    <citation type="journal article" date="2018" name="BMC Genomics">
        <title>A manually annotated Actinidia chinensis var. chinensis (kiwifruit) genome highlights the challenges associated with draft genomes and gene prediction in plants.</title>
        <authorList>
            <person name="Pilkington S.M."/>
            <person name="Crowhurst R."/>
            <person name="Hilario E."/>
            <person name="Nardozza S."/>
            <person name="Fraser L."/>
            <person name="Peng Y."/>
            <person name="Gunaseelan K."/>
            <person name="Simpson R."/>
            <person name="Tahir J."/>
            <person name="Deroles S.C."/>
            <person name="Templeton K."/>
            <person name="Luo Z."/>
            <person name="Davy M."/>
            <person name="Cheng C."/>
            <person name="McNeilage M."/>
            <person name="Scaglione D."/>
            <person name="Liu Y."/>
            <person name="Zhang Q."/>
            <person name="Datson P."/>
            <person name="De Silva N."/>
            <person name="Gardiner S.E."/>
            <person name="Bassett H."/>
            <person name="Chagne D."/>
            <person name="McCallum J."/>
            <person name="Dzierzon H."/>
            <person name="Deng C."/>
            <person name="Wang Y.Y."/>
            <person name="Barron L."/>
            <person name="Manako K."/>
            <person name="Bowen J."/>
            <person name="Foster T.M."/>
            <person name="Erridge Z.A."/>
            <person name="Tiffin H."/>
            <person name="Waite C.N."/>
            <person name="Davies K.M."/>
            <person name="Grierson E.P."/>
            <person name="Laing W.A."/>
            <person name="Kirk R."/>
            <person name="Chen X."/>
            <person name="Wood M."/>
            <person name="Montefiori M."/>
            <person name="Brummell D.A."/>
            <person name="Schwinn K.E."/>
            <person name="Catanach A."/>
            <person name="Fullerton C."/>
            <person name="Li D."/>
            <person name="Meiyalaghan S."/>
            <person name="Nieuwenhuizen N."/>
            <person name="Read N."/>
            <person name="Prakash R."/>
            <person name="Hunter D."/>
            <person name="Zhang H."/>
            <person name="McKenzie M."/>
            <person name="Knabel M."/>
            <person name="Harris A."/>
            <person name="Allan A.C."/>
            <person name="Gleave A."/>
            <person name="Chen A."/>
            <person name="Janssen B.J."/>
            <person name="Plunkett B."/>
            <person name="Ampomah-Dwamena C."/>
            <person name="Voogd C."/>
            <person name="Leif D."/>
            <person name="Lafferty D."/>
            <person name="Souleyre E.J.F."/>
            <person name="Varkonyi-Gasic E."/>
            <person name="Gambi F."/>
            <person name="Hanley J."/>
            <person name="Yao J.L."/>
            <person name="Cheung J."/>
            <person name="David K.M."/>
            <person name="Warren B."/>
            <person name="Marsh K."/>
            <person name="Snowden K.C."/>
            <person name="Lin-Wang K."/>
            <person name="Brian L."/>
            <person name="Martinez-Sanchez M."/>
            <person name="Wang M."/>
            <person name="Ileperuma N."/>
            <person name="Macnee N."/>
            <person name="Campin R."/>
            <person name="McAtee P."/>
            <person name="Drummond R.S.M."/>
            <person name="Espley R.V."/>
            <person name="Ireland H.S."/>
            <person name="Wu R."/>
            <person name="Atkinson R.G."/>
            <person name="Karunairetnam S."/>
            <person name="Bulley S."/>
            <person name="Chunkath S."/>
            <person name="Hanley Z."/>
            <person name="Storey R."/>
            <person name="Thrimawithana A.H."/>
            <person name="Thomson S."/>
            <person name="David C."/>
            <person name="Testolin R."/>
            <person name="Huang H."/>
            <person name="Hellens R.P."/>
            <person name="Schaffer R.J."/>
        </authorList>
    </citation>
    <scope>NUCLEOTIDE SEQUENCE [LARGE SCALE GENOMIC DNA]</scope>
    <source>
        <strain evidence="6">cv. Red5</strain>
    </source>
</reference>
<dbReference type="GO" id="GO:0005783">
    <property type="term" value="C:endoplasmic reticulum"/>
    <property type="evidence" value="ECO:0007669"/>
    <property type="project" value="TreeGrafter"/>
</dbReference>
<feature type="domain" description="EF-hand" evidence="4">
    <location>
        <begin position="178"/>
        <end position="213"/>
    </location>
</feature>
<dbReference type="OrthoDB" id="293868at2759"/>
<dbReference type="Proteomes" id="UP000241394">
    <property type="component" value="Chromosome LG3"/>
</dbReference>
<keyword evidence="2" id="KW-0677">Repeat</keyword>